<keyword evidence="4 7" id="KW-1133">Transmembrane helix</keyword>
<dbReference type="AlphaFoldDB" id="A0A1I6KZ75"/>
<dbReference type="STRING" id="1166337.SAMN05192580_2020"/>
<dbReference type="InterPro" id="IPR002549">
    <property type="entry name" value="AI-2E-like"/>
</dbReference>
<dbReference type="OrthoDB" id="106838at2"/>
<evidence type="ECO:0000256" key="5">
    <source>
        <dbReference type="ARBA" id="ARBA00023136"/>
    </source>
</evidence>
<dbReference type="PANTHER" id="PTHR21716">
    <property type="entry name" value="TRANSMEMBRANE PROTEIN"/>
    <property type="match status" value="1"/>
</dbReference>
<evidence type="ECO:0000256" key="4">
    <source>
        <dbReference type="ARBA" id="ARBA00022989"/>
    </source>
</evidence>
<proteinExistence type="inferred from homology"/>
<protein>
    <submittedName>
        <fullName evidence="8">Predicted PurR-regulated permease PerM</fullName>
    </submittedName>
</protein>
<dbReference type="RefSeq" id="WP_093314202.1">
    <property type="nucleotide sequence ID" value="NZ_FOZG01000002.1"/>
</dbReference>
<dbReference type="Pfam" id="PF01594">
    <property type="entry name" value="AI-2E_transport"/>
    <property type="match status" value="1"/>
</dbReference>
<dbReference type="EMBL" id="FOZG01000002">
    <property type="protein sequence ID" value="SFR96504.1"/>
    <property type="molecule type" value="Genomic_DNA"/>
</dbReference>
<name>A0A1I6KZ75_9SPHN</name>
<evidence type="ECO:0000256" key="7">
    <source>
        <dbReference type="SAM" id="Phobius"/>
    </source>
</evidence>
<evidence type="ECO:0000256" key="3">
    <source>
        <dbReference type="ARBA" id="ARBA00022692"/>
    </source>
</evidence>
<feature type="transmembrane region" description="Helical" evidence="7">
    <location>
        <begin position="265"/>
        <end position="290"/>
    </location>
</feature>
<evidence type="ECO:0000256" key="6">
    <source>
        <dbReference type="SAM" id="MobiDB-lite"/>
    </source>
</evidence>
<keyword evidence="9" id="KW-1185">Reference proteome</keyword>
<evidence type="ECO:0000313" key="9">
    <source>
        <dbReference type="Proteomes" id="UP000198824"/>
    </source>
</evidence>
<dbReference type="GO" id="GO:0016020">
    <property type="term" value="C:membrane"/>
    <property type="evidence" value="ECO:0007669"/>
    <property type="project" value="UniProtKB-SubCell"/>
</dbReference>
<keyword evidence="3 7" id="KW-0812">Transmembrane</keyword>
<reference evidence="8 9" key="1">
    <citation type="submission" date="2016-10" db="EMBL/GenBank/DDBJ databases">
        <authorList>
            <person name="de Groot N.N."/>
        </authorList>
    </citation>
    <scope>NUCLEOTIDE SEQUENCE [LARGE SCALE GENOMIC DNA]</scope>
    <source>
        <strain evidence="8 9">S5-249</strain>
    </source>
</reference>
<sequence>MTIARHRVETGGLILFLFLITVALTLIVSGFIGALLWAALAALLFQPLFQRFVARWPGRRNLAAAMTMLVITVAVVIPAMVLTSLIVDQAAGVYTQIRTGQINFAAYFQQVHDALPGRLQRLLDSSGLSTLDRVQARVTRAVASSTSVLAQRAFSIGANAAAFLLAFGVGLYATFFLLRDGDQIGPAIVRAMPLEPSVAERLSTKFLAVVRATIKGSGVVALVQGALGAITFWIVGLPAALLWGMLMAIAALLPAIGPAIIWGPVAVYLLATGSIWQAVVVVASGVLLIGLADNILRPILVGRDTGIPDWLVLVTTLGGIDLVGLSGIVVGPLAGALFITAWQILTEQRLADRSERTPVAPPANPPEDNRADAE</sequence>
<dbReference type="PANTHER" id="PTHR21716:SF4">
    <property type="entry name" value="TRANSMEMBRANE PROTEIN 245"/>
    <property type="match status" value="1"/>
</dbReference>
<feature type="transmembrane region" description="Helical" evidence="7">
    <location>
        <begin position="12"/>
        <end position="45"/>
    </location>
</feature>
<dbReference type="Proteomes" id="UP000198824">
    <property type="component" value="Unassembled WGS sequence"/>
</dbReference>
<feature type="transmembrane region" description="Helical" evidence="7">
    <location>
        <begin position="230"/>
        <end position="253"/>
    </location>
</feature>
<comment type="similarity">
    <text evidence="2">Belongs to the autoinducer-2 exporter (AI-2E) (TC 2.A.86) family.</text>
</comment>
<accession>A0A1I6KZ75</accession>
<evidence type="ECO:0000256" key="1">
    <source>
        <dbReference type="ARBA" id="ARBA00004141"/>
    </source>
</evidence>
<evidence type="ECO:0000313" key="8">
    <source>
        <dbReference type="EMBL" id="SFR96504.1"/>
    </source>
</evidence>
<keyword evidence="5 7" id="KW-0472">Membrane</keyword>
<gene>
    <name evidence="8" type="ORF">SAMN05192580_2020</name>
</gene>
<organism evidence="8 9">
    <name type="scientific">Sphingomonas jatrophae</name>
    <dbReference type="NCBI Taxonomy" id="1166337"/>
    <lineage>
        <taxon>Bacteria</taxon>
        <taxon>Pseudomonadati</taxon>
        <taxon>Pseudomonadota</taxon>
        <taxon>Alphaproteobacteria</taxon>
        <taxon>Sphingomonadales</taxon>
        <taxon>Sphingomonadaceae</taxon>
        <taxon>Sphingomonas</taxon>
    </lineage>
</organism>
<feature type="region of interest" description="Disordered" evidence="6">
    <location>
        <begin position="353"/>
        <end position="374"/>
    </location>
</feature>
<feature type="transmembrane region" description="Helical" evidence="7">
    <location>
        <begin position="65"/>
        <end position="87"/>
    </location>
</feature>
<evidence type="ECO:0000256" key="2">
    <source>
        <dbReference type="ARBA" id="ARBA00009773"/>
    </source>
</evidence>
<feature type="transmembrane region" description="Helical" evidence="7">
    <location>
        <begin position="310"/>
        <end position="339"/>
    </location>
</feature>
<comment type="subcellular location">
    <subcellularLocation>
        <location evidence="1">Membrane</location>
        <topology evidence="1">Multi-pass membrane protein</topology>
    </subcellularLocation>
</comment>
<feature type="transmembrane region" description="Helical" evidence="7">
    <location>
        <begin position="156"/>
        <end position="178"/>
    </location>
</feature>